<feature type="compositionally biased region" description="Basic and acidic residues" evidence="9">
    <location>
        <begin position="81"/>
        <end position="118"/>
    </location>
</feature>
<evidence type="ECO:0000313" key="11">
    <source>
        <dbReference type="EMBL" id="KDS52256.1"/>
    </source>
</evidence>
<name>A0A078S267_BACUN</name>
<dbReference type="FunFam" id="3.40.50.300:FF:000019">
    <property type="entry name" value="Translation initiation factor IF-2"/>
    <property type="match status" value="1"/>
</dbReference>
<feature type="region of interest" description="Disordered" evidence="9">
    <location>
        <begin position="400"/>
        <end position="422"/>
    </location>
</feature>
<evidence type="ECO:0000256" key="7">
    <source>
        <dbReference type="HAMAP-Rule" id="MF_00100"/>
    </source>
</evidence>
<feature type="binding site" evidence="7">
    <location>
        <begin position="523"/>
        <end position="530"/>
    </location>
    <ligand>
        <name>GTP</name>
        <dbReference type="ChEBI" id="CHEBI:37565"/>
    </ligand>
</feature>
<dbReference type="InterPro" id="IPR006847">
    <property type="entry name" value="IF2_N"/>
</dbReference>
<feature type="compositionally biased region" description="Low complexity" evidence="9">
    <location>
        <begin position="167"/>
        <end position="177"/>
    </location>
</feature>
<dbReference type="GO" id="GO:0005737">
    <property type="term" value="C:cytoplasm"/>
    <property type="evidence" value="ECO:0007669"/>
    <property type="project" value="UniProtKB-SubCell"/>
</dbReference>
<accession>A0A078S267</accession>
<organism evidence="11 12">
    <name type="scientific">Bacteroides uniformis str. 3978 T3 ii</name>
    <dbReference type="NCBI Taxonomy" id="1339349"/>
    <lineage>
        <taxon>Bacteria</taxon>
        <taxon>Pseudomonadati</taxon>
        <taxon>Bacteroidota</taxon>
        <taxon>Bacteroidia</taxon>
        <taxon>Bacteroidales</taxon>
        <taxon>Bacteroidaceae</taxon>
        <taxon>Bacteroides</taxon>
    </lineage>
</organism>
<dbReference type="EMBL" id="JNHN01000160">
    <property type="protein sequence ID" value="KDS52256.1"/>
    <property type="molecule type" value="Genomic_DNA"/>
</dbReference>
<dbReference type="NCBIfam" id="TIGR00487">
    <property type="entry name" value="IF-2"/>
    <property type="match status" value="1"/>
</dbReference>
<feature type="compositionally biased region" description="Basic residues" evidence="9">
    <location>
        <begin position="401"/>
        <end position="412"/>
    </location>
</feature>
<dbReference type="HAMAP" id="MF_00100_B">
    <property type="entry name" value="IF_2_B"/>
    <property type="match status" value="1"/>
</dbReference>
<protein>
    <recommendedName>
        <fullName evidence="2 7">Translation initiation factor IF-2</fullName>
    </recommendedName>
</protein>
<dbReference type="FunFam" id="2.40.30.10:FF:000007">
    <property type="entry name" value="Translation initiation factor IF-2"/>
    <property type="match status" value="1"/>
</dbReference>
<feature type="compositionally biased region" description="Basic and acidic residues" evidence="9">
    <location>
        <begin position="57"/>
        <end position="74"/>
    </location>
</feature>
<dbReference type="SUPFAM" id="SSF52156">
    <property type="entry name" value="Initiation factor IF2/eIF5b, domain 3"/>
    <property type="match status" value="1"/>
</dbReference>
<feature type="domain" description="Tr-type G" evidence="10">
    <location>
        <begin position="514"/>
        <end position="684"/>
    </location>
</feature>
<dbReference type="FunFam" id="3.40.50.10050:FF:000001">
    <property type="entry name" value="Translation initiation factor IF-2"/>
    <property type="match status" value="1"/>
</dbReference>
<dbReference type="InterPro" id="IPR000795">
    <property type="entry name" value="T_Tr_GTP-bd_dom"/>
</dbReference>
<feature type="compositionally biased region" description="Low complexity" evidence="9">
    <location>
        <begin position="342"/>
        <end position="367"/>
    </location>
</feature>
<dbReference type="Gene3D" id="3.40.50.10050">
    <property type="entry name" value="Translation initiation factor IF- 2, domain 3"/>
    <property type="match status" value="1"/>
</dbReference>
<feature type="binding site" evidence="7">
    <location>
        <begin position="570"/>
        <end position="574"/>
    </location>
    <ligand>
        <name>GTP</name>
        <dbReference type="ChEBI" id="CHEBI:37565"/>
    </ligand>
</feature>
<dbReference type="PROSITE" id="PS51722">
    <property type="entry name" value="G_TR_2"/>
    <property type="match status" value="1"/>
</dbReference>
<dbReference type="InterPro" id="IPR053905">
    <property type="entry name" value="EF-G-like_DII"/>
</dbReference>
<sequence length="1015" mass="111867">MTIRLNKVTRDLNVGITTAVEFLQKKGFTVEANPNTKITDEQFELLKKEFSTDKDLKIKSERFSQERQSKDRNKASVSIDGYRETQEKAKPEEIKTVVPEDARPKFKPVGKIDLDKLNRRPAPAQEKEKEAEKAVEEKKVEEPAVVETPKPEPAPAPQPEPQPQPEVQPASESEPQPVSEPQPQPVVKEEPAPVVEAQQESKKEEMIEAPAPVPVAEEAPVEKEGKEEGEEIFKIHQPEFVSKINVIGQIDLAALNQSTRPKKKSKEEKRKEREEKEKIRQDQKKQMKEAIIKEIRRDDSKLKDTAAGDANGKKKRVRINKEKVDINNASNFQRGGNDRGHAGAQQGQGARPQGGNQPGGNNANNNRNRNKDRFKKPVIKQEVSEEDVAKQVKETLARLTSKGKNKGAKYRKEKRDMASSRMQELEDMEMAESKVLKITEFVTANELASMMDVSVTQVIATCMSIGMMVSINQRLDAETINLVAEEFGFKTEYVSAEVAQAIVEEEDDEEDLEPRAPIVTVMGHVDHGKTSLLDYIRKANVIAGEAGGITQHIGAYHVSLDDGRKITFLDTPGHEAFTAMRARGAKATDIAIIIVAADDNVMPQTKEAINHAMAAGVPIVFAINKIDKPTANPDKIKEELAAMNFLVEEWGGKYQSQDISAKKGIGVPELMEKVLLEAEMLELKANPNRRATGSIIESSLDKGRGYVATVLVSNGTLKMGDIVLAGTSYGKVKAMFNERNQRMQEAGPSTPALILGLNGAPAAGDTFHVIETEQEAREIANKREQLQREQGLRTQKMLTLDEVGRRLALGDFHELNVIVKGDVDGSVEALSDSLIKLSTEQVQVNVIHKGVGQISESDVSLAAASDAIIVGFQVRPSGAAAKMAEQEGVDIRKYSVIYDAIEEVKAAMEGMLAPTLKEQITATIEVREVFNITKVGLVAGAMVKTGKVKRSDKARLIRDGIVIFTGAINALKRFKDDVKEVGTNFECGISLTNCNDIKVGDIIESYEEIEVKQTL</sequence>
<feature type="compositionally biased region" description="Basic and acidic residues" evidence="9">
    <location>
        <begin position="265"/>
        <end position="306"/>
    </location>
</feature>
<dbReference type="SUPFAM" id="SSF52540">
    <property type="entry name" value="P-loop containing nucleoside triphosphate hydrolases"/>
    <property type="match status" value="1"/>
</dbReference>
<dbReference type="CDD" id="cd03702">
    <property type="entry name" value="IF2_mtIF2_II"/>
    <property type="match status" value="1"/>
</dbReference>
<dbReference type="GO" id="GO:0003924">
    <property type="term" value="F:GTPase activity"/>
    <property type="evidence" value="ECO:0007669"/>
    <property type="project" value="UniProtKB-UniRule"/>
</dbReference>
<dbReference type="PANTHER" id="PTHR43381:SF5">
    <property type="entry name" value="TR-TYPE G DOMAIN-CONTAINING PROTEIN"/>
    <property type="match status" value="1"/>
</dbReference>
<keyword evidence="3 7" id="KW-0396">Initiation factor</keyword>
<feature type="region of interest" description="Disordered" evidence="9">
    <location>
        <begin position="255"/>
        <end position="386"/>
    </location>
</feature>
<dbReference type="PATRIC" id="fig|1339349.3.peg.1404"/>
<feature type="compositionally biased region" description="Low complexity" evidence="9">
    <location>
        <begin position="208"/>
        <end position="218"/>
    </location>
</feature>
<gene>
    <name evidence="7 11" type="primary">infB</name>
    <name evidence="11" type="ORF">M094_0118</name>
</gene>
<comment type="subcellular location">
    <subcellularLocation>
        <location evidence="7">Cytoplasm</location>
    </subcellularLocation>
</comment>
<dbReference type="NCBIfam" id="TIGR00231">
    <property type="entry name" value="small_GTP"/>
    <property type="match status" value="1"/>
</dbReference>
<feature type="binding site" evidence="7">
    <location>
        <begin position="624"/>
        <end position="627"/>
    </location>
    <ligand>
        <name>GTP</name>
        <dbReference type="ChEBI" id="CHEBI:37565"/>
    </ligand>
</feature>
<reference evidence="11 12" key="1">
    <citation type="submission" date="2014-04" db="EMBL/GenBank/DDBJ databases">
        <authorList>
            <person name="Sears C."/>
            <person name="Carroll K."/>
            <person name="Sack B.R."/>
            <person name="Qadri F."/>
            <person name="Myers L.L."/>
            <person name="Chung G.-T."/>
            <person name="Escheverria P."/>
            <person name="Fraser C.M."/>
            <person name="Sadzewicz L."/>
            <person name="Shefchek K.A."/>
            <person name="Tallon L."/>
            <person name="Das S.P."/>
            <person name="Daugherty S."/>
            <person name="Mongodin E.F."/>
        </authorList>
    </citation>
    <scope>NUCLEOTIDE SEQUENCE [LARGE SCALE GENOMIC DNA]</scope>
    <source>
        <strain evidence="11 12">3978 T3 ii</strain>
    </source>
</reference>
<dbReference type="GO" id="GO:0003743">
    <property type="term" value="F:translation initiation factor activity"/>
    <property type="evidence" value="ECO:0007669"/>
    <property type="project" value="UniProtKB-UniRule"/>
</dbReference>
<dbReference type="InterPro" id="IPR023115">
    <property type="entry name" value="TIF_IF2_dom3"/>
</dbReference>
<dbReference type="InterPro" id="IPR009000">
    <property type="entry name" value="Transl_B-barrel_sf"/>
</dbReference>
<comment type="function">
    <text evidence="7 8">One of the essential components for the initiation of protein synthesis. Protects formylmethionyl-tRNA from spontaneous hydrolysis and promotes its binding to the 30S ribosomal subunits. Also involved in the hydrolysis of GTP during the formation of the 70S ribosomal complex.</text>
</comment>
<dbReference type="InterPro" id="IPR015760">
    <property type="entry name" value="TIF_IF2"/>
</dbReference>
<dbReference type="InterPro" id="IPR027417">
    <property type="entry name" value="P-loop_NTPase"/>
</dbReference>
<dbReference type="RefSeq" id="WP_005824356.1">
    <property type="nucleotide sequence ID" value="NZ_JNHN01000160.1"/>
</dbReference>
<dbReference type="Pfam" id="PF04760">
    <property type="entry name" value="IF2_N"/>
    <property type="match status" value="1"/>
</dbReference>
<feature type="compositionally biased region" description="Basic residues" evidence="9">
    <location>
        <begin position="368"/>
        <end position="378"/>
    </location>
</feature>
<dbReference type="FunFam" id="2.40.30.10:FF:000008">
    <property type="entry name" value="Translation initiation factor IF-2"/>
    <property type="match status" value="1"/>
</dbReference>
<dbReference type="InterPro" id="IPR036925">
    <property type="entry name" value="TIF_IF2_dom3_sf"/>
</dbReference>
<dbReference type="Proteomes" id="UP000028013">
    <property type="component" value="Unassembled WGS sequence"/>
</dbReference>
<dbReference type="AlphaFoldDB" id="A0A078S267"/>
<keyword evidence="7" id="KW-0963">Cytoplasm</keyword>
<dbReference type="Pfam" id="PF00009">
    <property type="entry name" value="GTP_EFTU"/>
    <property type="match status" value="1"/>
</dbReference>
<dbReference type="GO" id="GO:0005525">
    <property type="term" value="F:GTP binding"/>
    <property type="evidence" value="ECO:0007669"/>
    <property type="project" value="UniProtKB-KW"/>
</dbReference>
<feature type="compositionally biased region" description="Basic and acidic residues" evidence="9">
    <location>
        <begin position="220"/>
        <end position="229"/>
    </location>
</feature>
<dbReference type="InterPro" id="IPR044145">
    <property type="entry name" value="IF2_II"/>
</dbReference>
<dbReference type="CDD" id="cd01887">
    <property type="entry name" value="IF2_eIF5B"/>
    <property type="match status" value="1"/>
</dbReference>
<dbReference type="Pfam" id="PF22042">
    <property type="entry name" value="EF-G_D2"/>
    <property type="match status" value="1"/>
</dbReference>
<dbReference type="PROSITE" id="PS01176">
    <property type="entry name" value="IF2"/>
    <property type="match status" value="1"/>
</dbReference>
<evidence type="ECO:0000256" key="6">
    <source>
        <dbReference type="ARBA" id="ARBA00023134"/>
    </source>
</evidence>
<keyword evidence="6 7" id="KW-0342">GTP-binding</keyword>
<feature type="region of interest" description="Disordered" evidence="9">
    <location>
        <begin position="57"/>
        <end position="229"/>
    </location>
</feature>
<feature type="compositionally biased region" description="Basic and acidic residues" evidence="9">
    <location>
        <begin position="125"/>
        <end position="142"/>
    </location>
</feature>
<keyword evidence="4 7" id="KW-0547">Nucleotide-binding</keyword>
<proteinExistence type="inferred from homology"/>
<dbReference type="Pfam" id="PF11987">
    <property type="entry name" value="IF-2"/>
    <property type="match status" value="1"/>
</dbReference>
<dbReference type="SUPFAM" id="SSF50447">
    <property type="entry name" value="Translation proteins"/>
    <property type="match status" value="2"/>
</dbReference>
<evidence type="ECO:0000256" key="9">
    <source>
        <dbReference type="SAM" id="MobiDB-lite"/>
    </source>
</evidence>
<evidence type="ECO:0000256" key="3">
    <source>
        <dbReference type="ARBA" id="ARBA00022540"/>
    </source>
</evidence>
<keyword evidence="5 7" id="KW-0648">Protein biosynthesis</keyword>
<evidence type="ECO:0000256" key="1">
    <source>
        <dbReference type="ARBA" id="ARBA00007733"/>
    </source>
</evidence>
<feature type="compositionally biased region" description="Pro residues" evidence="9">
    <location>
        <begin position="151"/>
        <end position="166"/>
    </location>
</feature>
<dbReference type="Gene3D" id="2.40.30.10">
    <property type="entry name" value="Translation factors"/>
    <property type="match status" value="2"/>
</dbReference>
<comment type="caution">
    <text evidence="7">Lacks conserved residue(s) required for the propagation of feature annotation.</text>
</comment>
<evidence type="ECO:0000259" key="10">
    <source>
        <dbReference type="PROSITE" id="PS51722"/>
    </source>
</evidence>
<evidence type="ECO:0000256" key="2">
    <source>
        <dbReference type="ARBA" id="ARBA00020675"/>
    </source>
</evidence>
<evidence type="ECO:0000256" key="5">
    <source>
        <dbReference type="ARBA" id="ARBA00022917"/>
    </source>
</evidence>
<comment type="caution">
    <text evidence="11">The sequence shown here is derived from an EMBL/GenBank/DDBJ whole genome shotgun (WGS) entry which is preliminary data.</text>
</comment>
<dbReference type="CDD" id="cd03692">
    <property type="entry name" value="mtIF2_IVc"/>
    <property type="match status" value="1"/>
</dbReference>
<dbReference type="PANTHER" id="PTHR43381">
    <property type="entry name" value="TRANSLATION INITIATION FACTOR IF-2-RELATED"/>
    <property type="match status" value="1"/>
</dbReference>
<dbReference type="InterPro" id="IPR000178">
    <property type="entry name" value="TF_IF2_bacterial-like"/>
</dbReference>
<evidence type="ECO:0000313" key="12">
    <source>
        <dbReference type="Proteomes" id="UP000028013"/>
    </source>
</evidence>
<dbReference type="InterPro" id="IPR005225">
    <property type="entry name" value="Small_GTP-bd"/>
</dbReference>
<evidence type="ECO:0000256" key="8">
    <source>
        <dbReference type="RuleBase" id="RU000644"/>
    </source>
</evidence>
<dbReference type="Gene3D" id="3.40.50.300">
    <property type="entry name" value="P-loop containing nucleotide triphosphate hydrolases"/>
    <property type="match status" value="1"/>
</dbReference>
<comment type="similarity">
    <text evidence="1 7 8">Belongs to the TRAFAC class translation factor GTPase superfamily. Classic translation factor GTPase family. IF-2 subfamily.</text>
</comment>
<evidence type="ECO:0000256" key="4">
    <source>
        <dbReference type="ARBA" id="ARBA00022741"/>
    </source>
</evidence>
<dbReference type="GeneID" id="99750514"/>